<comment type="caution">
    <text evidence="4">The sequence shown here is derived from an EMBL/GenBank/DDBJ whole genome shotgun (WGS) entry which is preliminary data.</text>
</comment>
<dbReference type="Gene3D" id="3.40.50.150">
    <property type="entry name" value="Vaccinia Virus protein VP39"/>
    <property type="match status" value="1"/>
</dbReference>
<dbReference type="SUPFAM" id="SSF53335">
    <property type="entry name" value="S-adenosyl-L-methionine-dependent methyltransferases"/>
    <property type="match status" value="1"/>
</dbReference>
<dbReference type="Proteomes" id="UP000733611">
    <property type="component" value="Unassembled WGS sequence"/>
</dbReference>
<sequence>AINIESVYNQRYKDMHGHEVPVEEYQSNSIVVLTDTFNYAAQEGSLDPNNPFVPNSELRREIENLELRVILGNPPYSAGQDSQNDDNQNEKYPALDQRIAETYVERAGNVQLKNSLYDSYIRAFRWASDKITERGVIAFVTNAGWLDSAAASGLRRSLAEEFSSIYVYHLKGNQRTSGEQSRKEGGKVFGAGSRAPIAITLLVKNPAAAEQGQIYFATVDDYLTREQKLQQLHAMGSVLNPQMPLTHITPDTHGDWLNQRRDDFAHFITVDGKNNDGLAVFANFSGGIKTNRDAWAYNSSKESLATNMGRCIATYNEQVEQAKLQGDAFEMDNDPTKIKWDIPQRKHVKIGRIYPAFSESKIVLSLYRPFFKEWLYNDRAWINRVYQMPQLFPFAGAENLTIGVCGVGGKNFSCLMFNAISDLNSLEAGAQCFPRYLYRKATTSELAAYRQAHPDTNEVTCTLLDDSEANVATPEPQATSLLDLAEHDASVPQVIVNGYVREDAIKPEAIAHFQAAYAGHEAEIDTDAVFYYIYGLLHSTDYRTTYANNLQKELPRIPRVTTWDDFKAFMEAGRQLAKMHVGYEHVTPYQGCQIAGLTPDVSKIVTKLEYGKIAGKKGAAAKDKTVIKYNSSITITGIPLEAQEYVVNRKSALDWVVERCGYSVDKDSHIVNDYNAFAREMGDEDYILNLILRVITVSLETVKIVKALPKLTIHPLDR</sequence>
<dbReference type="GO" id="GO:0003676">
    <property type="term" value="F:nucleic acid binding"/>
    <property type="evidence" value="ECO:0007669"/>
    <property type="project" value="InterPro"/>
</dbReference>
<dbReference type="PROSITE" id="PS00092">
    <property type="entry name" value="N6_MTASE"/>
    <property type="match status" value="1"/>
</dbReference>
<feature type="non-terminal residue" evidence="4">
    <location>
        <position position="1"/>
    </location>
</feature>
<dbReference type="InterPro" id="IPR041635">
    <property type="entry name" value="Type_ISP_LLaBIII_C"/>
</dbReference>
<evidence type="ECO:0000259" key="3">
    <source>
        <dbReference type="Pfam" id="PF18135"/>
    </source>
</evidence>
<name>A0A948TFH2_9GAMM</name>
<dbReference type="GO" id="GO:0032259">
    <property type="term" value="P:methylation"/>
    <property type="evidence" value="ECO:0007669"/>
    <property type="project" value="UniProtKB-KW"/>
</dbReference>
<gene>
    <name evidence="4" type="ORF">H9847_04105</name>
</gene>
<keyword evidence="2" id="KW-0808">Transferase</keyword>
<evidence type="ECO:0000256" key="1">
    <source>
        <dbReference type="ARBA" id="ARBA00022603"/>
    </source>
</evidence>
<protein>
    <recommendedName>
        <fullName evidence="3">Type ISP restriction-modification enzyme LLaBIII C-terminal specificity domain-containing protein</fullName>
    </recommendedName>
</protein>
<organism evidence="4 5">
    <name type="scientific">Candidatus Anaerobiospirillum pullicola</name>
    <dbReference type="NCBI Taxonomy" id="2838451"/>
    <lineage>
        <taxon>Bacteria</taxon>
        <taxon>Pseudomonadati</taxon>
        <taxon>Pseudomonadota</taxon>
        <taxon>Gammaproteobacteria</taxon>
        <taxon>Aeromonadales</taxon>
        <taxon>Succinivibrionaceae</taxon>
        <taxon>Anaerobiospirillum</taxon>
    </lineage>
</organism>
<evidence type="ECO:0000313" key="4">
    <source>
        <dbReference type="EMBL" id="MBU3844041.1"/>
    </source>
</evidence>
<feature type="domain" description="Type ISP restriction-modification enzyme LLaBIII C-terminal specificity" evidence="3">
    <location>
        <begin position="280"/>
        <end position="690"/>
    </location>
</feature>
<dbReference type="InterPro" id="IPR029063">
    <property type="entry name" value="SAM-dependent_MTases_sf"/>
</dbReference>
<proteinExistence type="predicted"/>
<evidence type="ECO:0000313" key="5">
    <source>
        <dbReference type="Proteomes" id="UP000733611"/>
    </source>
</evidence>
<dbReference type="EMBL" id="JAHLFE010000078">
    <property type="protein sequence ID" value="MBU3844041.1"/>
    <property type="molecule type" value="Genomic_DNA"/>
</dbReference>
<dbReference type="Pfam" id="PF18135">
    <property type="entry name" value="Type_ISP_C"/>
    <property type="match status" value="1"/>
</dbReference>
<reference evidence="4" key="2">
    <citation type="submission" date="2021-04" db="EMBL/GenBank/DDBJ databases">
        <authorList>
            <person name="Gilroy R."/>
        </authorList>
    </citation>
    <scope>NUCLEOTIDE SEQUENCE</scope>
    <source>
        <strain evidence="4">378</strain>
    </source>
</reference>
<dbReference type="InterPro" id="IPR002052">
    <property type="entry name" value="DNA_methylase_N6_adenine_CS"/>
</dbReference>
<keyword evidence="1" id="KW-0489">Methyltransferase</keyword>
<accession>A0A948TFH2</accession>
<evidence type="ECO:0000256" key="2">
    <source>
        <dbReference type="ARBA" id="ARBA00022679"/>
    </source>
</evidence>
<dbReference type="GO" id="GO:0008168">
    <property type="term" value="F:methyltransferase activity"/>
    <property type="evidence" value="ECO:0007669"/>
    <property type="project" value="UniProtKB-KW"/>
</dbReference>
<reference evidence="4" key="1">
    <citation type="journal article" date="2021" name="PeerJ">
        <title>Extensive microbial diversity within the chicken gut microbiome revealed by metagenomics and culture.</title>
        <authorList>
            <person name="Gilroy R."/>
            <person name="Ravi A."/>
            <person name="Getino M."/>
            <person name="Pursley I."/>
            <person name="Horton D.L."/>
            <person name="Alikhan N.F."/>
            <person name="Baker D."/>
            <person name="Gharbi K."/>
            <person name="Hall N."/>
            <person name="Watson M."/>
            <person name="Adriaenssens E.M."/>
            <person name="Foster-Nyarko E."/>
            <person name="Jarju S."/>
            <person name="Secka A."/>
            <person name="Antonio M."/>
            <person name="Oren A."/>
            <person name="Chaudhuri R.R."/>
            <person name="La Ragione R."/>
            <person name="Hildebrand F."/>
            <person name="Pallen M.J."/>
        </authorList>
    </citation>
    <scope>NUCLEOTIDE SEQUENCE</scope>
    <source>
        <strain evidence="4">378</strain>
    </source>
</reference>
<dbReference type="AlphaFoldDB" id="A0A948TFH2"/>